<reference evidence="4" key="1">
    <citation type="submission" date="2022-11" db="EMBL/GenBank/DDBJ databases">
        <title>Draft genome sequence of Hoeflea poritis E7-10 and Hoeflea prorocentri PM5-8, separated from scleractinian coral Porites lutea and marine dinoflagellate.</title>
        <authorList>
            <person name="Zhang G."/>
            <person name="Wei Q."/>
            <person name="Cai L."/>
        </authorList>
    </citation>
    <scope>NUCLEOTIDE SEQUENCE</scope>
    <source>
        <strain evidence="4">PM5-8</strain>
    </source>
</reference>
<evidence type="ECO:0000256" key="1">
    <source>
        <dbReference type="ARBA" id="ARBA00023125"/>
    </source>
</evidence>
<proteinExistence type="predicted"/>
<evidence type="ECO:0000259" key="3">
    <source>
        <dbReference type="PROSITE" id="PS50977"/>
    </source>
</evidence>
<dbReference type="GO" id="GO:0003677">
    <property type="term" value="F:DNA binding"/>
    <property type="evidence" value="ECO:0007669"/>
    <property type="project" value="UniProtKB-UniRule"/>
</dbReference>
<name>A0A9X3UMX7_9HYPH</name>
<accession>A0A9X3UMX7</accession>
<dbReference type="InterPro" id="IPR001647">
    <property type="entry name" value="HTH_TetR"/>
</dbReference>
<dbReference type="Proteomes" id="UP001151234">
    <property type="component" value="Unassembled WGS sequence"/>
</dbReference>
<dbReference type="PROSITE" id="PS50977">
    <property type="entry name" value="HTH_TETR_2"/>
    <property type="match status" value="1"/>
</dbReference>
<feature type="domain" description="HTH tetR-type" evidence="3">
    <location>
        <begin position="13"/>
        <end position="73"/>
    </location>
</feature>
<comment type="caution">
    <text evidence="4">The sequence shown here is derived from an EMBL/GenBank/DDBJ whole genome shotgun (WGS) entry which is preliminary data.</text>
</comment>
<evidence type="ECO:0000313" key="5">
    <source>
        <dbReference type="Proteomes" id="UP001151234"/>
    </source>
</evidence>
<evidence type="ECO:0000313" key="4">
    <source>
        <dbReference type="EMBL" id="MDA5401301.1"/>
    </source>
</evidence>
<sequence length="212" mass="24880">MDDVVAHKTKGWRGSEDLWLEKAYDMLIGSGVEAVKIMPLAKALGLSRTSFYWHFEDRDALLAALVRRWEKKNTGNLVERCERYAETITEAVFNLFDCWIDDTLFDAKLDFAIRNWAQSAPKLKKRLENTDRDRIEAIGGMFTRYGYSKEQADVRSHTIYYTQVGYISMMVEEPMDIRIRRMPDYIETYTGRQPSQTEIERFIGRHRELLTS</sequence>
<dbReference type="Pfam" id="PF00440">
    <property type="entry name" value="TetR_N"/>
    <property type="match status" value="1"/>
</dbReference>
<dbReference type="EMBL" id="JAPJZI010000002">
    <property type="protein sequence ID" value="MDA5401301.1"/>
    <property type="molecule type" value="Genomic_DNA"/>
</dbReference>
<protein>
    <submittedName>
        <fullName evidence="4">TetR/AcrR family transcriptional regulator</fullName>
    </submittedName>
</protein>
<dbReference type="RefSeq" id="WP_267993292.1">
    <property type="nucleotide sequence ID" value="NZ_JAPJZI010000002.1"/>
</dbReference>
<dbReference type="Gene3D" id="1.10.357.10">
    <property type="entry name" value="Tetracycline Repressor, domain 2"/>
    <property type="match status" value="1"/>
</dbReference>
<dbReference type="InterPro" id="IPR009057">
    <property type="entry name" value="Homeodomain-like_sf"/>
</dbReference>
<keyword evidence="5" id="KW-1185">Reference proteome</keyword>
<dbReference type="AlphaFoldDB" id="A0A9X3UMX7"/>
<feature type="DNA-binding region" description="H-T-H motif" evidence="2">
    <location>
        <begin position="36"/>
        <end position="55"/>
    </location>
</feature>
<keyword evidence="1 2" id="KW-0238">DNA-binding</keyword>
<evidence type="ECO:0000256" key="2">
    <source>
        <dbReference type="PROSITE-ProRule" id="PRU00335"/>
    </source>
</evidence>
<organism evidence="4 5">
    <name type="scientific">Hoeflea prorocentri</name>
    <dbReference type="NCBI Taxonomy" id="1922333"/>
    <lineage>
        <taxon>Bacteria</taxon>
        <taxon>Pseudomonadati</taxon>
        <taxon>Pseudomonadota</taxon>
        <taxon>Alphaproteobacteria</taxon>
        <taxon>Hyphomicrobiales</taxon>
        <taxon>Rhizobiaceae</taxon>
        <taxon>Hoeflea</taxon>
    </lineage>
</organism>
<dbReference type="SUPFAM" id="SSF46689">
    <property type="entry name" value="Homeodomain-like"/>
    <property type="match status" value="1"/>
</dbReference>
<gene>
    <name evidence="4" type="ORF">OQ273_22200</name>
</gene>